<evidence type="ECO:0000313" key="4">
    <source>
        <dbReference type="Proteomes" id="UP000266841"/>
    </source>
</evidence>
<dbReference type="SUPFAM" id="SSF110916">
    <property type="entry name" value="Peptidyl-tRNA hydrolase domain-like"/>
    <property type="match status" value="1"/>
</dbReference>
<dbReference type="GO" id="GO:0070126">
    <property type="term" value="P:mitochondrial translational termination"/>
    <property type="evidence" value="ECO:0007669"/>
    <property type="project" value="TreeGrafter"/>
</dbReference>
<feature type="compositionally biased region" description="Basic residues" evidence="1">
    <location>
        <begin position="220"/>
        <end position="235"/>
    </location>
</feature>
<dbReference type="OrthoDB" id="270639at2759"/>
<dbReference type="EMBL" id="AGNL01048393">
    <property type="protein sequence ID" value="EJK45606.1"/>
    <property type="molecule type" value="Genomic_DNA"/>
</dbReference>
<dbReference type="InterPro" id="IPR052104">
    <property type="entry name" value="Mito_Release_Factor_mL62"/>
</dbReference>
<dbReference type="GO" id="GO:0005762">
    <property type="term" value="C:mitochondrial large ribosomal subunit"/>
    <property type="evidence" value="ECO:0007669"/>
    <property type="project" value="TreeGrafter"/>
</dbReference>
<dbReference type="Proteomes" id="UP000266841">
    <property type="component" value="Unassembled WGS sequence"/>
</dbReference>
<dbReference type="NCBIfam" id="NF006718">
    <property type="entry name" value="PRK09256.1"/>
    <property type="match status" value="1"/>
</dbReference>
<feature type="region of interest" description="Disordered" evidence="1">
    <location>
        <begin position="211"/>
        <end position="256"/>
    </location>
</feature>
<dbReference type="Gene3D" id="3.30.160.20">
    <property type="match status" value="1"/>
</dbReference>
<dbReference type="PANTHER" id="PTHR11075:SF54">
    <property type="entry name" value="LARGE RIBOSOMAL SUBUNIT PROTEIN ML62"/>
    <property type="match status" value="1"/>
</dbReference>
<gene>
    <name evidence="3" type="ORF">THAOC_35768</name>
</gene>
<name>K0R9L2_THAOC</name>
<protein>
    <recommendedName>
        <fullName evidence="2">Prokaryotic-type class I peptide chain release factors domain-containing protein</fullName>
    </recommendedName>
</protein>
<evidence type="ECO:0000313" key="3">
    <source>
        <dbReference type="EMBL" id="EJK45606.1"/>
    </source>
</evidence>
<dbReference type="AlphaFoldDB" id="K0R9L2"/>
<proteinExistence type="predicted"/>
<sequence length="256" mass="29731">MSSRRRPFTMSFSTLCQLMCCRKALGFGSPLHTARHKVAYATSWQQQRDSATTTVARQICSRHKRSAIFRLMEHDDRSAEGGDSFEPTWTYTPYKPPSKRPNPRRSFSSRRRNGDSGEWKVPEHIAIPENELQITFARASGAGGQNVNKVNTKVEMRFHLPSAEWIPSEVRDRLQNNEANRINNEGYMSITSQEHRTQMQNRKDAMKKLQDIVRNSWARPKVRKTRKGPTRKAKEKRLENKKKNSLKKQSRGRVDF</sequence>
<dbReference type="GO" id="GO:0004045">
    <property type="term" value="F:peptidyl-tRNA hydrolase activity"/>
    <property type="evidence" value="ECO:0007669"/>
    <property type="project" value="TreeGrafter"/>
</dbReference>
<evidence type="ECO:0000256" key="1">
    <source>
        <dbReference type="SAM" id="MobiDB-lite"/>
    </source>
</evidence>
<accession>K0R9L2</accession>
<feature type="compositionally biased region" description="Basic residues" evidence="1">
    <location>
        <begin position="243"/>
        <end position="256"/>
    </location>
</feature>
<dbReference type="Pfam" id="PF00472">
    <property type="entry name" value="RF-1"/>
    <property type="match status" value="1"/>
</dbReference>
<dbReference type="eggNOG" id="KOG3429">
    <property type="taxonomic scope" value="Eukaryota"/>
</dbReference>
<feature type="compositionally biased region" description="Basic residues" evidence="1">
    <location>
        <begin position="97"/>
        <end position="111"/>
    </location>
</feature>
<dbReference type="GO" id="GO:0016150">
    <property type="term" value="F:translation release factor activity, codon nonspecific"/>
    <property type="evidence" value="ECO:0007669"/>
    <property type="project" value="TreeGrafter"/>
</dbReference>
<reference evidence="3 4" key="1">
    <citation type="journal article" date="2012" name="Genome Biol.">
        <title>Genome and low-iron response of an oceanic diatom adapted to chronic iron limitation.</title>
        <authorList>
            <person name="Lommer M."/>
            <person name="Specht M."/>
            <person name="Roy A.S."/>
            <person name="Kraemer L."/>
            <person name="Andreson R."/>
            <person name="Gutowska M.A."/>
            <person name="Wolf J."/>
            <person name="Bergner S.V."/>
            <person name="Schilhabel M.B."/>
            <person name="Klostermeier U.C."/>
            <person name="Beiko R.G."/>
            <person name="Rosenstiel P."/>
            <person name="Hippler M."/>
            <person name="Laroche J."/>
        </authorList>
    </citation>
    <scope>NUCLEOTIDE SEQUENCE [LARGE SCALE GENOMIC DNA]</scope>
    <source>
        <strain evidence="3 4">CCMP1005</strain>
    </source>
</reference>
<dbReference type="FunFam" id="3.30.160.20:FF:000046">
    <property type="entry name" value="Peptidyl-tRNA hydrolase ICT1"/>
    <property type="match status" value="1"/>
</dbReference>
<organism evidence="3 4">
    <name type="scientific">Thalassiosira oceanica</name>
    <name type="common">Marine diatom</name>
    <dbReference type="NCBI Taxonomy" id="159749"/>
    <lineage>
        <taxon>Eukaryota</taxon>
        <taxon>Sar</taxon>
        <taxon>Stramenopiles</taxon>
        <taxon>Ochrophyta</taxon>
        <taxon>Bacillariophyta</taxon>
        <taxon>Coscinodiscophyceae</taxon>
        <taxon>Thalassiosirophycidae</taxon>
        <taxon>Thalassiosirales</taxon>
        <taxon>Thalassiosiraceae</taxon>
        <taxon>Thalassiosira</taxon>
    </lineage>
</organism>
<dbReference type="PROSITE" id="PS00745">
    <property type="entry name" value="RF_PROK_I"/>
    <property type="match status" value="1"/>
</dbReference>
<feature type="domain" description="Prokaryotic-type class I peptide chain release factors" evidence="2">
    <location>
        <begin position="138"/>
        <end position="154"/>
    </location>
</feature>
<comment type="caution">
    <text evidence="3">The sequence shown here is derived from an EMBL/GenBank/DDBJ whole genome shotgun (WGS) entry which is preliminary data.</text>
</comment>
<evidence type="ECO:0000259" key="2">
    <source>
        <dbReference type="PROSITE" id="PS00745"/>
    </source>
</evidence>
<dbReference type="InterPro" id="IPR000352">
    <property type="entry name" value="Pep_chain_release_fac_I"/>
</dbReference>
<keyword evidence="4" id="KW-1185">Reference proteome</keyword>
<dbReference type="PANTHER" id="PTHR11075">
    <property type="entry name" value="PEPTIDE CHAIN RELEASE FACTOR"/>
    <property type="match status" value="1"/>
</dbReference>
<feature type="region of interest" description="Disordered" evidence="1">
    <location>
        <begin position="76"/>
        <end position="120"/>
    </location>
</feature>